<feature type="domain" description="SHSP" evidence="4">
    <location>
        <begin position="74"/>
        <end position="187"/>
    </location>
</feature>
<evidence type="ECO:0000313" key="7">
    <source>
        <dbReference type="Proteomes" id="UP000031518"/>
    </source>
</evidence>
<evidence type="ECO:0000256" key="3">
    <source>
        <dbReference type="SAM" id="MobiDB-lite"/>
    </source>
</evidence>
<dbReference type="AlphaFoldDB" id="A0A0B6X0A0"/>
<dbReference type="OrthoDB" id="1806521at2"/>
<keyword evidence="7" id="KW-1185">Reference proteome</keyword>
<feature type="compositionally biased region" description="Basic and acidic residues" evidence="3">
    <location>
        <begin position="177"/>
        <end position="188"/>
    </location>
</feature>
<dbReference type="InterPro" id="IPR031107">
    <property type="entry name" value="Small_HSP"/>
</dbReference>
<accession>A0A0B6X0A0</accession>
<evidence type="ECO:0000256" key="1">
    <source>
        <dbReference type="PROSITE-ProRule" id="PRU00285"/>
    </source>
</evidence>
<feature type="compositionally biased region" description="Low complexity" evidence="3">
    <location>
        <begin position="189"/>
        <end position="202"/>
    </location>
</feature>
<dbReference type="RefSeq" id="WP_060635631.1">
    <property type="nucleotide sequence ID" value="NZ_CBXV010000008.1"/>
</dbReference>
<reference evidence="6 7" key="2">
    <citation type="submission" date="2015-01" db="EMBL/GenBank/DDBJ databases">
        <title>Complete genome sequence of Pyrinomonas methylaliphatogenes type strain K22T.</title>
        <authorList>
            <person name="Lee K.C.Y."/>
            <person name="Power J.F."/>
            <person name="Dunfield P.F."/>
            <person name="Morgan X.C."/>
            <person name="Huttenhower C."/>
            <person name="Stott M.B."/>
        </authorList>
    </citation>
    <scope>NUCLEOTIDE SEQUENCE [LARGE SCALE GENOMIC DNA]</scope>
    <source>
        <strain evidence="6 7">K22</strain>
    </source>
</reference>
<name>A0A0B6X0A0_9BACT</name>
<dbReference type="SUPFAM" id="SSF49764">
    <property type="entry name" value="HSP20-like chaperones"/>
    <property type="match status" value="1"/>
</dbReference>
<gene>
    <name evidence="6" type="ORF">PYK22_02442</name>
</gene>
<dbReference type="Pfam" id="PF00011">
    <property type="entry name" value="HSP20"/>
    <property type="match status" value="1"/>
</dbReference>
<evidence type="ECO:0000256" key="2">
    <source>
        <dbReference type="RuleBase" id="RU003616"/>
    </source>
</evidence>
<evidence type="ECO:0000259" key="5">
    <source>
        <dbReference type="PROSITE" id="PS51203"/>
    </source>
</evidence>
<sequence length="202" mass="23688">MTRKDKERQEQTVQTTESPRQGGLARRETFMPSPITNPFAFMRRFTEEMDRLFEDFFGGSLIPRWTEFGSLSEFRERMWSPQIEVFERDNQLVVRADLPGLTKDDVHVEITDDSLIIQGERKQEHEERREGFYRSERSYGRFYREIPLPEGVNAENATATFRNGVLEITLQVPERQPRGRRIEIKEATETGQEQAQAAGRTQ</sequence>
<feature type="region of interest" description="Disordered" evidence="3">
    <location>
        <begin position="1"/>
        <end position="31"/>
    </location>
</feature>
<organism evidence="6 7">
    <name type="scientific">Pyrinomonas methylaliphatogenes</name>
    <dbReference type="NCBI Taxonomy" id="454194"/>
    <lineage>
        <taxon>Bacteria</taxon>
        <taxon>Pseudomonadati</taxon>
        <taxon>Acidobacteriota</taxon>
        <taxon>Blastocatellia</taxon>
        <taxon>Blastocatellales</taxon>
        <taxon>Pyrinomonadaceae</taxon>
        <taxon>Pyrinomonas</taxon>
    </lineage>
</organism>
<comment type="similarity">
    <text evidence="1 2">Belongs to the small heat shock protein (HSP20) family.</text>
</comment>
<dbReference type="STRING" id="454194.PYK22_02442"/>
<feature type="compositionally biased region" description="Basic and acidic residues" evidence="3">
    <location>
        <begin position="1"/>
        <end position="10"/>
    </location>
</feature>
<dbReference type="InterPro" id="IPR002068">
    <property type="entry name" value="A-crystallin/Hsp20_dom"/>
</dbReference>
<dbReference type="PANTHER" id="PTHR11527">
    <property type="entry name" value="HEAT-SHOCK PROTEIN 20 FAMILY MEMBER"/>
    <property type="match status" value="1"/>
</dbReference>
<feature type="domain" description="CS" evidence="5">
    <location>
        <begin position="78"/>
        <end position="183"/>
    </location>
</feature>
<proteinExistence type="inferred from homology"/>
<dbReference type="PROSITE" id="PS51203">
    <property type="entry name" value="CS"/>
    <property type="match status" value="1"/>
</dbReference>
<keyword evidence="6" id="KW-0346">Stress response</keyword>
<dbReference type="Proteomes" id="UP000031518">
    <property type="component" value="Unassembled WGS sequence"/>
</dbReference>
<evidence type="ECO:0000259" key="4">
    <source>
        <dbReference type="PROSITE" id="PS01031"/>
    </source>
</evidence>
<feature type="region of interest" description="Disordered" evidence="3">
    <location>
        <begin position="177"/>
        <end position="202"/>
    </location>
</feature>
<dbReference type="InterPro" id="IPR008978">
    <property type="entry name" value="HSP20-like_chaperone"/>
</dbReference>
<evidence type="ECO:0000313" key="6">
    <source>
        <dbReference type="EMBL" id="CDM66412.1"/>
    </source>
</evidence>
<dbReference type="CDD" id="cd06464">
    <property type="entry name" value="ACD_sHsps-like"/>
    <property type="match status" value="1"/>
</dbReference>
<dbReference type="InterPro" id="IPR007052">
    <property type="entry name" value="CS_dom"/>
</dbReference>
<dbReference type="Gene3D" id="2.60.40.790">
    <property type="match status" value="1"/>
</dbReference>
<dbReference type="PROSITE" id="PS01031">
    <property type="entry name" value="SHSP"/>
    <property type="match status" value="1"/>
</dbReference>
<reference evidence="6 7" key="1">
    <citation type="submission" date="2013-12" db="EMBL/GenBank/DDBJ databases">
        <authorList>
            <person name="Stott M."/>
        </authorList>
    </citation>
    <scope>NUCLEOTIDE SEQUENCE [LARGE SCALE GENOMIC DNA]</scope>
    <source>
        <strain evidence="6 7">K22</strain>
    </source>
</reference>
<dbReference type="EMBL" id="CBXV010000008">
    <property type="protein sequence ID" value="CDM66412.1"/>
    <property type="molecule type" value="Genomic_DNA"/>
</dbReference>
<protein>
    <submittedName>
        <fullName evidence="6">Heat shock protein Hsp20</fullName>
    </submittedName>
</protein>